<keyword evidence="1" id="KW-0238">DNA-binding</keyword>
<evidence type="ECO:0000256" key="1">
    <source>
        <dbReference type="ARBA" id="ARBA00023125"/>
    </source>
</evidence>
<dbReference type="InterPro" id="IPR000551">
    <property type="entry name" value="MerR-type_HTH_dom"/>
</dbReference>
<dbReference type="PROSITE" id="PS50937">
    <property type="entry name" value="HTH_MERR_2"/>
    <property type="match status" value="1"/>
</dbReference>
<organism evidence="5 6">
    <name type="scientific">Blastococcus deserti</name>
    <dbReference type="NCBI Taxonomy" id="2259033"/>
    <lineage>
        <taxon>Bacteria</taxon>
        <taxon>Bacillati</taxon>
        <taxon>Actinomycetota</taxon>
        <taxon>Actinomycetes</taxon>
        <taxon>Geodermatophilales</taxon>
        <taxon>Geodermatophilaceae</taxon>
        <taxon>Blastococcus</taxon>
    </lineage>
</organism>
<sequence length="138" mass="14802">MTTDSQDTGTHGTDPLSRLDDPDYPALTMSQAAQLLGVQAAFLRSLDSSGVLRPHRSPGGHRRYSRQQLTLAARMRGLLDDGHSLASAETIVGLQDELASARADAERLRTTADRLRSDVDRLRLDAAGRDGGPPALGE</sequence>
<feature type="compositionally biased region" description="Polar residues" evidence="3">
    <location>
        <begin position="1"/>
        <end position="11"/>
    </location>
</feature>
<dbReference type="InterPro" id="IPR047057">
    <property type="entry name" value="MerR_fam"/>
</dbReference>
<evidence type="ECO:0000256" key="3">
    <source>
        <dbReference type="SAM" id="MobiDB-lite"/>
    </source>
</evidence>
<dbReference type="InterPro" id="IPR009061">
    <property type="entry name" value="DNA-bd_dom_put_sf"/>
</dbReference>
<gene>
    <name evidence="5" type="ORF">ACFSHS_21265</name>
</gene>
<dbReference type="SUPFAM" id="SSF46955">
    <property type="entry name" value="Putative DNA-binding domain"/>
    <property type="match status" value="1"/>
</dbReference>
<feature type="region of interest" description="Disordered" evidence="3">
    <location>
        <begin position="1"/>
        <end position="24"/>
    </location>
</feature>
<evidence type="ECO:0000259" key="4">
    <source>
        <dbReference type="PROSITE" id="PS50937"/>
    </source>
</evidence>
<evidence type="ECO:0000313" key="6">
    <source>
        <dbReference type="Proteomes" id="UP001597402"/>
    </source>
</evidence>
<feature type="coiled-coil region" evidence="2">
    <location>
        <begin position="91"/>
        <end position="125"/>
    </location>
</feature>
<keyword evidence="6" id="KW-1185">Reference proteome</keyword>
<evidence type="ECO:0000313" key="5">
    <source>
        <dbReference type="EMBL" id="MFD2094105.1"/>
    </source>
</evidence>
<dbReference type="SMART" id="SM00422">
    <property type="entry name" value="HTH_MERR"/>
    <property type="match status" value="1"/>
</dbReference>
<proteinExistence type="predicted"/>
<reference evidence="6" key="1">
    <citation type="journal article" date="2019" name="Int. J. Syst. Evol. Microbiol.">
        <title>The Global Catalogue of Microorganisms (GCM) 10K type strain sequencing project: providing services to taxonomists for standard genome sequencing and annotation.</title>
        <authorList>
            <consortium name="The Broad Institute Genomics Platform"/>
            <consortium name="The Broad Institute Genome Sequencing Center for Infectious Disease"/>
            <person name="Wu L."/>
            <person name="Ma J."/>
        </authorList>
    </citation>
    <scope>NUCLEOTIDE SEQUENCE [LARGE SCALE GENOMIC DNA]</scope>
    <source>
        <strain evidence="6">JCM 3338</strain>
    </source>
</reference>
<dbReference type="RefSeq" id="WP_376880570.1">
    <property type="nucleotide sequence ID" value="NZ_JBHUHP010000030.1"/>
</dbReference>
<accession>A0ABW4XH70</accession>
<dbReference type="EMBL" id="JBHUHP010000030">
    <property type="protein sequence ID" value="MFD2094105.1"/>
    <property type="molecule type" value="Genomic_DNA"/>
</dbReference>
<feature type="domain" description="HTH merR-type" evidence="4">
    <location>
        <begin position="26"/>
        <end position="94"/>
    </location>
</feature>
<dbReference type="Gene3D" id="1.10.1660.10">
    <property type="match status" value="1"/>
</dbReference>
<comment type="caution">
    <text evidence="5">The sequence shown here is derived from an EMBL/GenBank/DDBJ whole genome shotgun (WGS) entry which is preliminary data.</text>
</comment>
<dbReference type="PANTHER" id="PTHR30204:SF93">
    <property type="entry name" value="HTH MERR-TYPE DOMAIN-CONTAINING PROTEIN"/>
    <property type="match status" value="1"/>
</dbReference>
<keyword evidence="2" id="KW-0175">Coiled coil</keyword>
<name>A0ABW4XH70_9ACTN</name>
<evidence type="ECO:0000256" key="2">
    <source>
        <dbReference type="SAM" id="Coils"/>
    </source>
</evidence>
<dbReference type="PANTHER" id="PTHR30204">
    <property type="entry name" value="REDOX-CYCLING DRUG-SENSING TRANSCRIPTIONAL ACTIVATOR SOXR"/>
    <property type="match status" value="1"/>
</dbReference>
<protein>
    <submittedName>
        <fullName evidence="5">MerR family transcriptional regulator</fullName>
    </submittedName>
</protein>
<dbReference type="Proteomes" id="UP001597402">
    <property type="component" value="Unassembled WGS sequence"/>
</dbReference>
<dbReference type="Pfam" id="PF13411">
    <property type="entry name" value="MerR_1"/>
    <property type="match status" value="1"/>
</dbReference>